<dbReference type="FunFam" id="1.20.58.60:FF:000007">
    <property type="entry name" value="Spectrin alpha chain non-erythrocytic 1"/>
    <property type="match status" value="2"/>
</dbReference>
<dbReference type="GO" id="GO:0005737">
    <property type="term" value="C:cytoplasm"/>
    <property type="evidence" value="ECO:0007669"/>
    <property type="project" value="UniProtKB-ARBA"/>
</dbReference>
<feature type="coiled-coil region" evidence="13">
    <location>
        <begin position="1327"/>
        <end position="1361"/>
    </location>
</feature>
<dbReference type="GO" id="GO:0005543">
    <property type="term" value="F:phospholipid binding"/>
    <property type="evidence" value="ECO:0007669"/>
    <property type="project" value="InterPro"/>
</dbReference>
<keyword evidence="7" id="KW-0344">Guanine-nucleotide releasing factor</keyword>
<evidence type="ECO:0008006" key="20">
    <source>
        <dbReference type="Google" id="ProtNLM"/>
    </source>
</evidence>
<keyword evidence="3 12" id="KW-0728">SH3 domain</keyword>
<feature type="coiled-coil region" evidence="13">
    <location>
        <begin position="3125"/>
        <end position="3191"/>
    </location>
</feature>
<dbReference type="FunFam" id="1.20.58.60:FF:000013">
    <property type="entry name" value="Spectrin alpha chain, non-erythrocytic 1"/>
    <property type="match status" value="1"/>
</dbReference>
<keyword evidence="10" id="KW-0009">Actin-binding</keyword>
<feature type="coiled-coil region" evidence="13">
    <location>
        <begin position="746"/>
        <end position="773"/>
    </location>
</feature>
<feature type="coiled-coil region" evidence="13">
    <location>
        <begin position="1505"/>
        <end position="1565"/>
    </location>
</feature>
<evidence type="ECO:0000256" key="13">
    <source>
        <dbReference type="SAM" id="Coils"/>
    </source>
</evidence>
<organism evidence="18 19">
    <name type="scientific">Lottia gigantea</name>
    <name type="common">Giant owl limpet</name>
    <dbReference type="NCBI Taxonomy" id="225164"/>
    <lineage>
        <taxon>Eukaryota</taxon>
        <taxon>Metazoa</taxon>
        <taxon>Spiralia</taxon>
        <taxon>Lophotrochozoa</taxon>
        <taxon>Mollusca</taxon>
        <taxon>Gastropoda</taxon>
        <taxon>Patellogastropoda</taxon>
        <taxon>Lottioidea</taxon>
        <taxon>Lottiidae</taxon>
        <taxon>Lottia</taxon>
    </lineage>
</organism>
<feature type="compositionally biased region" description="Basic and acidic residues" evidence="14">
    <location>
        <begin position="3690"/>
        <end position="3700"/>
    </location>
</feature>
<dbReference type="SMART" id="SM00150">
    <property type="entry name" value="SPEC"/>
    <property type="match status" value="29"/>
</dbReference>
<dbReference type="CDD" id="cd21194">
    <property type="entry name" value="CH_beta_spectrin_rpt2"/>
    <property type="match status" value="1"/>
</dbReference>
<feature type="region of interest" description="Disordered" evidence="14">
    <location>
        <begin position="1366"/>
        <end position="1385"/>
    </location>
</feature>
<comment type="similarity">
    <text evidence="2">Belongs to the spectrin family.</text>
</comment>
<dbReference type="KEGG" id="lgi:LOTGIDRAFT_127458"/>
<feature type="domain" description="Calponin-homology (CH)" evidence="17">
    <location>
        <begin position="144"/>
        <end position="249"/>
    </location>
</feature>
<feature type="coiled-coil region" evidence="13">
    <location>
        <begin position="1222"/>
        <end position="1280"/>
    </location>
</feature>
<dbReference type="CTD" id="20232710"/>
<evidence type="ECO:0000256" key="3">
    <source>
        <dbReference type="ARBA" id="ARBA00022443"/>
    </source>
</evidence>
<dbReference type="EMBL" id="KB202849">
    <property type="protein sequence ID" value="ESO87756.1"/>
    <property type="molecule type" value="Genomic_DNA"/>
</dbReference>
<name>V4A360_LOTGI</name>
<dbReference type="FunFam" id="1.20.58.60:FF:000017">
    <property type="entry name" value="Spectrin alpha chain, non-erythrocytic 1"/>
    <property type="match status" value="1"/>
</dbReference>
<dbReference type="CDD" id="cd21193">
    <property type="entry name" value="CH_beta_spectrin_rpt1"/>
    <property type="match status" value="1"/>
</dbReference>
<dbReference type="InterPro" id="IPR036872">
    <property type="entry name" value="CH_dom_sf"/>
</dbReference>
<dbReference type="GO" id="GO:0005874">
    <property type="term" value="C:microtubule"/>
    <property type="evidence" value="ECO:0007669"/>
    <property type="project" value="UniProtKB-KW"/>
</dbReference>
<feature type="compositionally biased region" description="Low complexity" evidence="14">
    <location>
        <begin position="3651"/>
        <end position="3665"/>
    </location>
</feature>
<keyword evidence="9" id="KW-0677">Repeat</keyword>
<dbReference type="Pfam" id="PF00435">
    <property type="entry name" value="Spectrin"/>
    <property type="match status" value="29"/>
</dbReference>
<feature type="coiled-coil region" evidence="13">
    <location>
        <begin position="2495"/>
        <end position="2554"/>
    </location>
</feature>
<dbReference type="FunFam" id="1.20.58.60:FF:000011">
    <property type="entry name" value="Spectrin beta chain"/>
    <property type="match status" value="1"/>
</dbReference>
<feature type="coiled-coil region" evidence="13">
    <location>
        <begin position="1968"/>
        <end position="1995"/>
    </location>
</feature>
<dbReference type="PROSITE" id="PS50021">
    <property type="entry name" value="CH"/>
    <property type="match status" value="2"/>
</dbReference>
<dbReference type="Gene3D" id="2.30.30.40">
    <property type="entry name" value="SH3 Domains"/>
    <property type="match status" value="1"/>
</dbReference>
<dbReference type="GO" id="GO:0016020">
    <property type="term" value="C:membrane"/>
    <property type="evidence" value="ECO:0007669"/>
    <property type="project" value="UniProtKB-ARBA"/>
</dbReference>
<dbReference type="RefSeq" id="XP_009061645.1">
    <property type="nucleotide sequence ID" value="XM_009063397.1"/>
</dbReference>
<dbReference type="SUPFAM" id="SSF46966">
    <property type="entry name" value="Spectrin repeat"/>
    <property type="match status" value="23"/>
</dbReference>
<evidence type="ECO:0000256" key="7">
    <source>
        <dbReference type="ARBA" id="ARBA00022658"/>
    </source>
</evidence>
<evidence type="ECO:0000256" key="1">
    <source>
        <dbReference type="ARBA" id="ARBA00004245"/>
    </source>
</evidence>
<dbReference type="SUPFAM" id="SSF50729">
    <property type="entry name" value="PH domain-like"/>
    <property type="match status" value="1"/>
</dbReference>
<dbReference type="OMA" id="DAIMEEC"/>
<feature type="coiled-coil region" evidence="13">
    <location>
        <begin position="2174"/>
        <end position="2233"/>
    </location>
</feature>
<dbReference type="SUPFAM" id="SSF50044">
    <property type="entry name" value="SH3-domain"/>
    <property type="match status" value="1"/>
</dbReference>
<evidence type="ECO:0000256" key="9">
    <source>
        <dbReference type="ARBA" id="ARBA00022737"/>
    </source>
</evidence>
<feature type="coiled-coil region" evidence="13">
    <location>
        <begin position="1166"/>
        <end position="1196"/>
    </location>
</feature>
<feature type="domain" description="Calponin-homology (CH)" evidence="17">
    <location>
        <begin position="23"/>
        <end position="126"/>
    </location>
</feature>
<dbReference type="InterPro" id="IPR041681">
    <property type="entry name" value="PH_9"/>
</dbReference>
<dbReference type="FunFam" id="2.30.29.30:FF:000024">
    <property type="entry name" value="Spectrin beta chain"/>
    <property type="match status" value="1"/>
</dbReference>
<dbReference type="FunFam" id="1.20.58.60:FF:000135">
    <property type="entry name" value="Spectrin beta chain, non-erythrocytic"/>
    <property type="match status" value="1"/>
</dbReference>
<dbReference type="InterPro" id="IPR001715">
    <property type="entry name" value="CH_dom"/>
</dbReference>
<dbReference type="SMART" id="SM00033">
    <property type="entry name" value="CH"/>
    <property type="match status" value="2"/>
</dbReference>
<dbReference type="PRINTS" id="PR00683">
    <property type="entry name" value="SPECTRINPH"/>
</dbReference>
<dbReference type="FunFam" id="1.10.418.10:FF:000004">
    <property type="entry name" value="Spectrin beta chain"/>
    <property type="match status" value="1"/>
</dbReference>
<evidence type="ECO:0000259" key="16">
    <source>
        <dbReference type="PROSITE" id="PS50003"/>
    </source>
</evidence>
<feature type="region of interest" description="Disordered" evidence="14">
    <location>
        <begin position="3615"/>
        <end position="3714"/>
    </location>
</feature>
<dbReference type="PROSITE" id="PS50002">
    <property type="entry name" value="SH3"/>
    <property type="match status" value="1"/>
</dbReference>
<evidence type="ECO:0000256" key="2">
    <source>
        <dbReference type="ARBA" id="ARBA00006826"/>
    </source>
</evidence>
<feature type="coiled-coil region" evidence="13">
    <location>
        <begin position="1109"/>
        <end position="1136"/>
    </location>
</feature>
<keyword evidence="13" id="KW-0175">Coiled coil</keyword>
<keyword evidence="11" id="KW-0206">Cytoskeleton</keyword>
<accession>V4A360</accession>
<dbReference type="PROSITE" id="PS50003">
    <property type="entry name" value="PH_DOMAIN"/>
    <property type="match status" value="1"/>
</dbReference>
<feature type="compositionally biased region" description="Basic and acidic residues" evidence="14">
    <location>
        <begin position="3615"/>
        <end position="3626"/>
    </location>
</feature>
<dbReference type="HOGENOM" id="CLU_000146_3_0_1"/>
<dbReference type="SUPFAM" id="SSF47576">
    <property type="entry name" value="Calponin-homology domain, CH-domain"/>
    <property type="match status" value="1"/>
</dbReference>
<dbReference type="GeneID" id="20232710"/>
<dbReference type="CDD" id="cd00176">
    <property type="entry name" value="SPEC"/>
    <property type="match status" value="16"/>
</dbReference>
<dbReference type="Gene3D" id="1.20.58.60">
    <property type="match status" value="25"/>
</dbReference>
<evidence type="ECO:0000313" key="19">
    <source>
        <dbReference type="Proteomes" id="UP000030746"/>
    </source>
</evidence>
<dbReference type="Pfam" id="PF15410">
    <property type="entry name" value="PH_9"/>
    <property type="match status" value="1"/>
</dbReference>
<evidence type="ECO:0000259" key="17">
    <source>
        <dbReference type="PROSITE" id="PS50021"/>
    </source>
</evidence>
<dbReference type="SMART" id="SM00233">
    <property type="entry name" value="PH"/>
    <property type="match status" value="1"/>
</dbReference>
<dbReference type="Pfam" id="PF00307">
    <property type="entry name" value="CH"/>
    <property type="match status" value="2"/>
</dbReference>
<evidence type="ECO:0000256" key="6">
    <source>
        <dbReference type="ARBA" id="ARBA00022553"/>
    </source>
</evidence>
<dbReference type="InterPro" id="IPR001452">
    <property type="entry name" value="SH3_domain"/>
</dbReference>
<feature type="coiled-coil region" evidence="13">
    <location>
        <begin position="2920"/>
        <end position="2947"/>
    </location>
</feature>
<dbReference type="InterPro" id="IPR001849">
    <property type="entry name" value="PH_domain"/>
</dbReference>
<evidence type="ECO:0000256" key="11">
    <source>
        <dbReference type="ARBA" id="ARBA00023212"/>
    </source>
</evidence>
<dbReference type="FunFam" id="1.20.58.60:FF:000019">
    <property type="entry name" value="Spectrin beta chain"/>
    <property type="match status" value="2"/>
</dbReference>
<keyword evidence="4" id="KW-0117">Actin capping</keyword>
<dbReference type="InterPro" id="IPR036028">
    <property type="entry name" value="SH3-like_dom_sf"/>
</dbReference>
<dbReference type="FunFam" id="1.20.58.60:FF:000145">
    <property type="entry name" value="Spectrin beta chain, non-erythrocytic"/>
    <property type="match status" value="1"/>
</dbReference>
<feature type="coiled-coil region" evidence="13">
    <location>
        <begin position="3344"/>
        <end position="3378"/>
    </location>
</feature>
<dbReference type="Gene3D" id="1.10.418.10">
    <property type="entry name" value="Calponin-like domain"/>
    <property type="match status" value="2"/>
</dbReference>
<dbReference type="InterPro" id="IPR001589">
    <property type="entry name" value="Actinin_actin-bd_CS"/>
</dbReference>
<sequence>MSLKETQQFEKGRIKVLQDERVYIQKKTFTKWANAFLEKARMEIKDLFTDLSDGKMLMKLLEIISGENLGKPNKGVLRVQKVENLNRCLKFLATKVYFENIGAEDILDGNQRLILGLIWTIILRFQIQEIVIDVDGDEEKGEKRSAKDALLLWCQRKTEGYPGVKITNFTTSWRNGLGFNALIHAHRPDIIAYDRLDPADHIGNLNNAFNIADSQLGIPRILDAEDVDVNRPDEKVVLTYVASYYHYFAKMKSEMTGGKRIAKVLGNMVDLDRMQQDYENLTSNLLEWIQNKINNLNDRRFPNSLEGIQRELIMFKKYMTEEKPPKYTERGNIEAQYFNIQARLKANGQKPYTPKEGRLIHDIETAWLLLEKSEHGREVALRDELIRQERLEQLARRFARKAGIREAWLNDMEQILDEEIVCSNAVQTEAAVKKHEAISAEILARKDRFRALNNLAKELVQGNYHNKDGVQKKDQEVMKRWRALLDKLEGRKVTLSGFSNLMGHFREIESIEEELREVESKVKVNDFGKHLQATEDYLQQHSLHEAQVQALAKRVKNLNRRSVQYGTEGHPEAKPLEQRLEKLNNHVSSVQNLCNVRRKGLEVAKSYYQFLEDSEMEERWVTEKLEDVKSTNTGKDLDSANKLLKKHENLELEMASRWKRCEQICSVGQDLVNGGHQSQSEIGQRIKNLMDKWKQLQEQSKSRRVRLEDAIEAHQYYADANEAEWWMREKMPIVVSDDYGKDEASAQALLSRHNRLEKDIHSFNNEVKRLEELSVLMTKAASEHNISPAKFSLPVENGEKSDEEEAAEEFIEVPHEVEVEKVVEEEVMQDVVETRKIPQVKAMYAYKGQDIKVDKGEIMVLLQQTNEDWWQVRKGDGGEGFVPANYVKAVDPKVIQKVVKRPVKVPKRVKVKEVVMKKESVKQKRSAKVRRAPSVRSKDNLHFDKNNVETRQRSINVLYNKLAKLAKARSESLADAIRLFHFYREGDEFEAWMKEKEQVLESRESLADNMDAVRKKFENLLTSFAANKGRLDEINLLATDIIKSGSAQTDKVKQRQKDLNDKWNHLNKLKIEKEKSLQGASSIELFKATCDELQEWIKEKDNALANEEIGKDLKSIQALQRRHANLERELVPMEEKMNRMCYLGDSVKSSYPTETKYVDQRQKELLKLWKELKDRANARKNKLNEAQNQQKFAEEAKDLLSWSGSVRTRLASAEMPHDIKSAERMLKENSDLAEDIAAYKDKFVKIKALGNEVLSKDPNAKDVKEKMERLQAEERLINDLWKQRQKQLQDAYDLQVFNRDSDKIDAITRGHEAFLDFNDLGSTVDDVQSLLRRHEEFENKLQAQDEKVQGLNEMAEKLIAEKHPNQQHINDRSREVTNRRAGVKDKAADRRKALLDALAFQQFKRDSEELSDWMKEKYKTATDESYRDLANLQKKLQKHQAFEAELKANSDRLQSLNQSGDKMIKDKHYASPEIKGIKDKLNSEWNDLASKAGEKGNKLREAGQQHSLNQALDDAQDKLNEMEKSNANNDLGSDLRGVKQLLKKHQNLENDLSGLEKSIATLNSQSKDMAQKGHFNSANIIKSVDGFNTRFNKLKPEVENRKAALQESQKRHQFNFDVDSELSWIKEHLPAASSTDYGKNLLDAQKLQKKHQDLDREIQGHQPNIDKVLSTGEKLLEDKHSDSKKIKDKSQELQLSWEDLIKKSKHRKKNLDISVQQQKYLSEVAEVDAWIAEKMLLASSTDYGKDENAADKLLAKNKVLETDIQTYQGIVSGLGKESSRLFKIGCADPTFIKKTQDQLQDNLGKLKRLAADRTKNLERSVYLNEYMREADDLEDWIVEQHQTASSEEYGQDFEHFEILRSKFDEFKRQIETGSERYKRTERLAKNLLDDKGPHTIQVQQRQAQLKDAWNALMEQIRSKNQKLKGAEEIHRFNRDVEDALSRIQEKHDSIPDDVGRDYNATLTFLKKHEAFENELASLEAQLQILIEDSNRLQEAYPGENAEQIAQFQATVVDRWGQLTERSDQRKGQLLAAADLHKFRASVRDLVSWAKEIESEMNAEHTVRDVHGVDMLRNRHDQIRAEIEAHGDTFDDIIKTGNEMIVHKHYASPEVKEKVNQVVELRDRLLQTWMDRKGYYDQLCDFHIFLRDANQLETISSSQEAYLNNADLGTDIYQVESLKRKHDAFEKIVEAQDEKLEAIVDHGSQLVKENHIQAESVQKAMTAVTNRRKQIKNQSELRKGQLSDNLIYAQFNRDVQETEGWIDDKLKVAYEDDFQNSTDLHDKMKKLQKHQAFEAEIVANTARIEEIKKNGDYLVKKNHKASPEIKQVSQRLGSKWNELLKASANRGRGLGEAKDILLFNEQVEKVEAWIREKELLVQAGDLGRDYEHCLALQKKANDIESAGITVDESRIKSINELADRLISQGHTDTKAVKNKRDDMNKKWQALQGDLNKYKQQLSMSLEIHSFNRDIDDLNDRINEKATLLSVEDLGKDLAAVEALQRKQEDIERDMTALQNQLEKTEVLAGKLCQKYRDKVEMINTKKQEVEDNWERLEDLSDQRSVKAKLSDSYQLQKFLSDGRELVSWSNEMIARMNAGELAKDVAEAENFLQMHHERKAEIDGRKTHFSTIREHGMNLVNNKHYASDDIQKMISQLDKTKLSLNGTWDKRNYLLTQCHDLQVFKETAEQCDTWLGTKEAFLANEDLGNTLYSVEGLIKKHEGFEKSTKAQEDRVEDLKQFAGDLCEKEHYAKDEIKKRCQAVLSRRDKMWELSSLKRKKLEESHNYQVFLRNLYEVSGWVNEKLQVALDESYRDPTNLQAKLQKHQAFEAELAANRNRVDAVVQEGQGLIDGDHYSKPDIKKRLEELERSWEALLAASVDKKDKLQDAYQALLFNRVADDLMSWMDEVENQLESEDHGKDLTSVNNLLKKHQQLEQDISNHQEKVQDVMDAVQVFKEAKHFLKAELQARSKEISDRYTSLSEPCHIRRDNLEEALRMYQFYRDVDDELSWIEEKRPTATNTDLGNSLSAAQNLMKKHQALESEIIAHEPLIDAVASSAQMMVRSKHFASQDIQSRLDNLHQQLQELKQITSSRKLKLQDSLEAQKFYTEIAETESWMNEKIPQLTSSDLGKDEDSVQVLMKKLDALERDVENFSNSIGELSALSRSLTDKGHYDSENIRQKQTEIEKRYAQLQDLSSQRRQKLSESKKLFEFYREADEVADWIEERNVIAGSEDYGQDLEHVEVLQQKFEDFIHDLNSKEDRVTKVVSLGQTMIDQKHFESSKIKKRMDEINKNWAELKEMAQARQESLSGAKEVHMYARDADDTLEWIQEKDLIVSSDDFGHDLESVQSLISRHEGLERDLAAISEQVETITKEAERLMALYPDTQEHIARKHEEMVQAWNTLVEKSSQRKERLQSALQLQMYFNDYRELTAWISEMIAIITSDELAKDLPGAEAMITRYKEHKAEVDSRADAFSKFRHTGEMLIKNGHFLSDEIQEKINQLSESREGLIRTLNHRRSLHGQNLEAQKLKYYMEQLDAWMSLREPQLKGKNYGESIQAVEELIRRHADFEKTVDAQDEKFQALDKPSEVERAFAQHKLQEQQQQVQDDAKRERDRLDELRKKEQDRILDVNDDGDAPSLPSLPPPPKSADNIDDSNTSLSNTSTDFNNVPPPTSPGFTKKEKLTSPPLSPKQKRVENVKDEKKSKRTPSFNIRRKTRSFKEKYKLPEDLPPVEMQGTIDRKQELQVGGKKATIRSWKQFHTVLFGQLLCFFKDKEAFTESQAAAPPVNIHQAQCEIASDYTKKKNVLRLKTNDGAEFLLEVHNEEELNDWLNKIQYYSGRVSSLNSLFCNLGACPCRNHFKIFDWS</sequence>
<dbReference type="Proteomes" id="UP000030746">
    <property type="component" value="Unassembled WGS sequence"/>
</dbReference>
<dbReference type="FunFam" id="1.10.418.10:FF:000001">
    <property type="entry name" value="Actinin alpha 1"/>
    <property type="match status" value="1"/>
</dbReference>
<feature type="coiled-coil region" evidence="13">
    <location>
        <begin position="501"/>
        <end position="561"/>
    </location>
</feature>
<evidence type="ECO:0000256" key="4">
    <source>
        <dbReference type="ARBA" id="ARBA00022467"/>
    </source>
</evidence>
<proteinExistence type="inferred from homology"/>
<dbReference type="FunFam" id="1.20.58.60:FF:000191">
    <property type="entry name" value="Spectrin, beta, non-erythrocytic 5"/>
    <property type="match status" value="1"/>
</dbReference>
<dbReference type="InterPro" id="IPR002017">
    <property type="entry name" value="Spectrin_repeat"/>
</dbReference>
<keyword evidence="5" id="KW-0963">Cytoplasm</keyword>
<dbReference type="InterPro" id="IPR001605">
    <property type="entry name" value="PH_dom-spectrin-type"/>
</dbReference>
<evidence type="ECO:0000313" key="18">
    <source>
        <dbReference type="EMBL" id="ESO87756.1"/>
    </source>
</evidence>
<evidence type="ECO:0000256" key="14">
    <source>
        <dbReference type="SAM" id="MobiDB-lite"/>
    </source>
</evidence>
<keyword evidence="8" id="KW-0493">Microtubule</keyword>
<dbReference type="FunFam" id="1.20.58.60:FF:000020">
    <property type="entry name" value="Spectrin alpha chain, non-erythrocytic 1"/>
    <property type="match status" value="2"/>
</dbReference>
<feature type="domain" description="PH" evidence="16">
    <location>
        <begin position="3728"/>
        <end position="3836"/>
    </location>
</feature>
<dbReference type="Pfam" id="PF14604">
    <property type="entry name" value="SH3_9"/>
    <property type="match status" value="1"/>
</dbReference>
<dbReference type="GO" id="GO:0005085">
    <property type="term" value="F:guanyl-nucleotide exchange factor activity"/>
    <property type="evidence" value="ECO:0007669"/>
    <property type="project" value="UniProtKB-KW"/>
</dbReference>
<keyword evidence="19" id="KW-1185">Reference proteome</keyword>
<dbReference type="CDD" id="cd10571">
    <property type="entry name" value="PH_beta_spectrin"/>
    <property type="match status" value="1"/>
</dbReference>
<feature type="domain" description="SH3" evidence="15">
    <location>
        <begin position="835"/>
        <end position="892"/>
    </location>
</feature>
<protein>
    <recommendedName>
        <fullName evidence="20">Spectrin beta chain</fullName>
    </recommendedName>
</protein>
<dbReference type="SMART" id="SM00326">
    <property type="entry name" value="SH3"/>
    <property type="match status" value="1"/>
</dbReference>
<gene>
    <name evidence="18" type="ORF">LOTGIDRAFT_127458</name>
</gene>
<dbReference type="InterPro" id="IPR011993">
    <property type="entry name" value="PH-like_dom_sf"/>
</dbReference>
<keyword evidence="6" id="KW-0597">Phosphoprotein</keyword>
<evidence type="ECO:0000256" key="10">
    <source>
        <dbReference type="ARBA" id="ARBA00023203"/>
    </source>
</evidence>
<dbReference type="OrthoDB" id="18853at2759"/>
<dbReference type="STRING" id="225164.V4A360"/>
<evidence type="ECO:0000256" key="12">
    <source>
        <dbReference type="PROSITE-ProRule" id="PRU00192"/>
    </source>
</evidence>
<dbReference type="GO" id="GO:0051693">
    <property type="term" value="P:actin filament capping"/>
    <property type="evidence" value="ECO:0007669"/>
    <property type="project" value="UniProtKB-KW"/>
</dbReference>
<evidence type="ECO:0000259" key="15">
    <source>
        <dbReference type="PROSITE" id="PS50002"/>
    </source>
</evidence>
<comment type="subcellular location">
    <subcellularLocation>
        <location evidence="1">Cytoplasm</location>
        <location evidence="1">Cytoskeleton</location>
    </subcellularLocation>
</comment>
<dbReference type="PROSITE" id="PS00019">
    <property type="entry name" value="ACTININ_1"/>
    <property type="match status" value="1"/>
</dbReference>
<dbReference type="InterPro" id="IPR018159">
    <property type="entry name" value="Spectrin/alpha-actinin"/>
</dbReference>
<dbReference type="Gene3D" id="2.30.29.30">
    <property type="entry name" value="Pleckstrin-homology domain (PH domain)/Phosphotyrosine-binding domain (PTB)"/>
    <property type="match status" value="1"/>
</dbReference>
<dbReference type="GO" id="GO:0003779">
    <property type="term" value="F:actin binding"/>
    <property type="evidence" value="ECO:0007669"/>
    <property type="project" value="UniProtKB-KW"/>
</dbReference>
<evidence type="ECO:0000256" key="8">
    <source>
        <dbReference type="ARBA" id="ARBA00022701"/>
    </source>
</evidence>
<reference evidence="18 19" key="1">
    <citation type="journal article" date="2013" name="Nature">
        <title>Insights into bilaterian evolution from three spiralian genomes.</title>
        <authorList>
            <person name="Simakov O."/>
            <person name="Marletaz F."/>
            <person name="Cho S.J."/>
            <person name="Edsinger-Gonzales E."/>
            <person name="Havlak P."/>
            <person name="Hellsten U."/>
            <person name="Kuo D.H."/>
            <person name="Larsson T."/>
            <person name="Lv J."/>
            <person name="Arendt D."/>
            <person name="Savage R."/>
            <person name="Osoegawa K."/>
            <person name="de Jong P."/>
            <person name="Grimwood J."/>
            <person name="Chapman J.A."/>
            <person name="Shapiro H."/>
            <person name="Aerts A."/>
            <person name="Otillar R.P."/>
            <person name="Terry A.Y."/>
            <person name="Boore J.L."/>
            <person name="Grigoriev I.V."/>
            <person name="Lindberg D.R."/>
            <person name="Seaver E.C."/>
            <person name="Weisblat D.A."/>
            <person name="Putnam N.H."/>
            <person name="Rokhsar D.S."/>
        </authorList>
    </citation>
    <scope>NUCLEOTIDE SEQUENCE [LARGE SCALE GENOMIC DNA]</scope>
</reference>
<evidence type="ECO:0000256" key="5">
    <source>
        <dbReference type="ARBA" id="ARBA00022490"/>
    </source>
</evidence>
<dbReference type="PANTHER" id="PTHR11915">
    <property type="entry name" value="SPECTRIN/FILAMIN RELATED CYTOSKELETAL PROTEIN"/>
    <property type="match status" value="1"/>
</dbReference>
<feature type="coiled-coil region" evidence="13">
    <location>
        <begin position="1429"/>
        <end position="1459"/>
    </location>
</feature>